<evidence type="ECO:0000313" key="3">
    <source>
        <dbReference type="Proteomes" id="UP001231189"/>
    </source>
</evidence>
<evidence type="ECO:0008006" key="4">
    <source>
        <dbReference type="Google" id="ProtNLM"/>
    </source>
</evidence>
<dbReference type="InterPro" id="IPR036034">
    <property type="entry name" value="PDZ_sf"/>
</dbReference>
<dbReference type="AlphaFoldDB" id="A0AAD8VNP7"/>
<keyword evidence="3" id="KW-1185">Reference proteome</keyword>
<gene>
    <name evidence="2" type="ORF">QYE76_035664</name>
</gene>
<name>A0AAD8VNP7_LOLMU</name>
<evidence type="ECO:0000313" key="2">
    <source>
        <dbReference type="EMBL" id="KAK1611991.1"/>
    </source>
</evidence>
<sequence length="458" mass="50767">MPFPREKERDVSRRHRHRRRRVDREIIPTGRRGERLAQDGEREARRKRSREGHDPLPQDVGRKSSRKRRRVEITNARAAPEEGSSGLEDFSEEMADRFMQIMSGHDEQVQRESVDCCELTVESEFCDVDDGSFQSCKAKIVAVRASRSIVGLSSFSDGKRIRVCSGCVVASNGSSDTTKILTSATLVRSLSTSNSVIPDVKIKVCLPNAHILDGSISMVDFHYNIAVIEVNSDQKLPEAVLVTDVIERGAVLAIGRFYDHGGVMCAQGEIRKQASSVECAELLVSSCHTTMAGVGGPLVNYSGHVVGINFYGENHTPFLSTAVIIRCLDHWESYGKIIRPWLGLFYTPVDMLPLRVLEKCTYVDEGFYISKVAKGSPADVAGLCTGDVLIKCAGEVPSTAPELSALLLDFCKEQMESYTSESNVTVEVVVRKQSDGREVRKTLIANVLCECSYYRTYL</sequence>
<dbReference type="Proteomes" id="UP001231189">
    <property type="component" value="Unassembled WGS sequence"/>
</dbReference>
<dbReference type="InterPro" id="IPR043504">
    <property type="entry name" value="Peptidase_S1_PA_chymotrypsin"/>
</dbReference>
<feature type="compositionally biased region" description="Basic and acidic residues" evidence="1">
    <location>
        <begin position="1"/>
        <end position="11"/>
    </location>
</feature>
<feature type="region of interest" description="Disordered" evidence="1">
    <location>
        <begin position="1"/>
        <end position="88"/>
    </location>
</feature>
<feature type="compositionally biased region" description="Basic and acidic residues" evidence="1">
    <location>
        <begin position="22"/>
        <end position="44"/>
    </location>
</feature>
<proteinExistence type="predicted"/>
<dbReference type="InterPro" id="IPR009003">
    <property type="entry name" value="Peptidase_S1_PA"/>
</dbReference>
<dbReference type="SUPFAM" id="SSF50494">
    <property type="entry name" value="Trypsin-like serine proteases"/>
    <property type="match status" value="1"/>
</dbReference>
<dbReference type="SUPFAM" id="SSF50156">
    <property type="entry name" value="PDZ domain-like"/>
    <property type="match status" value="1"/>
</dbReference>
<organism evidence="2 3">
    <name type="scientific">Lolium multiflorum</name>
    <name type="common">Italian ryegrass</name>
    <name type="synonym">Lolium perenne subsp. multiflorum</name>
    <dbReference type="NCBI Taxonomy" id="4521"/>
    <lineage>
        <taxon>Eukaryota</taxon>
        <taxon>Viridiplantae</taxon>
        <taxon>Streptophyta</taxon>
        <taxon>Embryophyta</taxon>
        <taxon>Tracheophyta</taxon>
        <taxon>Spermatophyta</taxon>
        <taxon>Magnoliopsida</taxon>
        <taxon>Liliopsida</taxon>
        <taxon>Poales</taxon>
        <taxon>Poaceae</taxon>
        <taxon>BOP clade</taxon>
        <taxon>Pooideae</taxon>
        <taxon>Poodae</taxon>
        <taxon>Poeae</taxon>
        <taxon>Poeae Chloroplast Group 2 (Poeae type)</taxon>
        <taxon>Loliodinae</taxon>
        <taxon>Loliinae</taxon>
        <taxon>Lolium</taxon>
    </lineage>
</organism>
<dbReference type="PANTHER" id="PTHR47389:SF7">
    <property type="entry name" value="PDZ DOMAIN-CONTAINING PROTEIN"/>
    <property type="match status" value="1"/>
</dbReference>
<reference evidence="2" key="1">
    <citation type="submission" date="2023-07" db="EMBL/GenBank/DDBJ databases">
        <title>A chromosome-level genome assembly of Lolium multiflorum.</title>
        <authorList>
            <person name="Chen Y."/>
            <person name="Copetti D."/>
            <person name="Kolliker R."/>
            <person name="Studer B."/>
        </authorList>
    </citation>
    <scope>NUCLEOTIDE SEQUENCE</scope>
    <source>
        <strain evidence="2">02402/16</strain>
        <tissue evidence="2">Leaf</tissue>
    </source>
</reference>
<dbReference type="Gene3D" id="2.30.42.10">
    <property type="match status" value="1"/>
</dbReference>
<evidence type="ECO:0000256" key="1">
    <source>
        <dbReference type="SAM" id="MobiDB-lite"/>
    </source>
</evidence>
<dbReference type="PANTHER" id="PTHR47389">
    <property type="entry name" value="OS09G0436400 PROTEIN"/>
    <property type="match status" value="1"/>
</dbReference>
<comment type="caution">
    <text evidence="2">The sequence shown here is derived from an EMBL/GenBank/DDBJ whole genome shotgun (WGS) entry which is preliminary data.</text>
</comment>
<dbReference type="EMBL" id="JAUUTY010000007">
    <property type="protein sequence ID" value="KAK1611991.1"/>
    <property type="molecule type" value="Genomic_DNA"/>
</dbReference>
<protein>
    <recommendedName>
        <fullName evidence="4">PDZ domain-containing protein</fullName>
    </recommendedName>
</protein>
<accession>A0AAD8VNP7</accession>
<dbReference type="Gene3D" id="2.40.10.10">
    <property type="entry name" value="Trypsin-like serine proteases"/>
    <property type="match status" value="2"/>
</dbReference>
<feature type="compositionally biased region" description="Basic and acidic residues" evidence="1">
    <location>
        <begin position="51"/>
        <end position="62"/>
    </location>
</feature>
<feature type="compositionally biased region" description="Basic residues" evidence="1">
    <location>
        <begin position="12"/>
        <end position="21"/>
    </location>
</feature>
<dbReference type="Pfam" id="PF13365">
    <property type="entry name" value="Trypsin_2"/>
    <property type="match status" value="1"/>
</dbReference>